<keyword evidence="3" id="KW-1185">Reference proteome</keyword>
<dbReference type="Proteomes" id="UP001465426">
    <property type="component" value="Unassembled WGS sequence"/>
</dbReference>
<evidence type="ECO:0000259" key="1">
    <source>
        <dbReference type="PROSITE" id="PS51186"/>
    </source>
</evidence>
<dbReference type="InterPro" id="IPR016181">
    <property type="entry name" value="Acyl_CoA_acyltransferase"/>
</dbReference>
<dbReference type="SUPFAM" id="SSF55729">
    <property type="entry name" value="Acyl-CoA N-acyltransferases (Nat)"/>
    <property type="match status" value="1"/>
</dbReference>
<comment type="caution">
    <text evidence="2">The sequence shown here is derived from an EMBL/GenBank/DDBJ whole genome shotgun (WGS) entry which is preliminary data.</text>
</comment>
<dbReference type="Pfam" id="PF00583">
    <property type="entry name" value="Acetyltransf_1"/>
    <property type="match status" value="1"/>
</dbReference>
<dbReference type="RefSeq" id="WP_349204564.1">
    <property type="nucleotide sequence ID" value="NZ_JBBMFN010000012.1"/>
</dbReference>
<evidence type="ECO:0000313" key="3">
    <source>
        <dbReference type="Proteomes" id="UP001465426"/>
    </source>
</evidence>
<dbReference type="EMBL" id="JBBMFN010000012">
    <property type="protein sequence ID" value="MEQ2465490.1"/>
    <property type="molecule type" value="Genomic_DNA"/>
</dbReference>
<keyword evidence="2" id="KW-0808">Transferase</keyword>
<organism evidence="2 3">
    <name type="scientific">Niallia hominis</name>
    <dbReference type="NCBI Taxonomy" id="3133173"/>
    <lineage>
        <taxon>Bacteria</taxon>
        <taxon>Bacillati</taxon>
        <taxon>Bacillota</taxon>
        <taxon>Bacilli</taxon>
        <taxon>Bacillales</taxon>
        <taxon>Bacillaceae</taxon>
        <taxon>Niallia</taxon>
    </lineage>
</organism>
<evidence type="ECO:0000313" key="2">
    <source>
        <dbReference type="EMBL" id="MEQ2465490.1"/>
    </source>
</evidence>
<keyword evidence="2" id="KW-0012">Acyltransferase</keyword>
<dbReference type="Gene3D" id="3.40.630.30">
    <property type="match status" value="1"/>
</dbReference>
<feature type="domain" description="N-acetyltransferase" evidence="1">
    <location>
        <begin position="18"/>
        <end position="219"/>
    </location>
</feature>
<accession>A0ABV1EWM9</accession>
<protein>
    <submittedName>
        <fullName evidence="2">GNAT family N-acetyltransferase</fullName>
        <ecNumber evidence="2">2.3.1.-</ecNumber>
    </submittedName>
</protein>
<name>A0ABV1EWM9_9BACI</name>
<dbReference type="GO" id="GO:0016746">
    <property type="term" value="F:acyltransferase activity"/>
    <property type="evidence" value="ECO:0007669"/>
    <property type="project" value="UniProtKB-KW"/>
</dbReference>
<reference evidence="2 3" key="1">
    <citation type="submission" date="2024-03" db="EMBL/GenBank/DDBJ databases">
        <title>Human intestinal bacterial collection.</title>
        <authorList>
            <person name="Pauvert C."/>
            <person name="Hitch T.C.A."/>
            <person name="Clavel T."/>
        </authorList>
    </citation>
    <scope>NUCLEOTIDE SEQUENCE [LARGE SCALE GENOMIC DNA]</scope>
    <source>
        <strain evidence="2 3">CLA-SR-H024</strain>
    </source>
</reference>
<sequence length="223" mass="25822">MTLHSEFYLFDTGQPIPCTVRNYLEKDFHELIAIQSECFPPPFPEELWWNVEQLSSHLSHFPEGAICVEVDGELAGSLTCLQVAYNPNQPHHTWEEITDNGYITTNDEHGDALYVVDISIRPKFRKLGFGKILLQHAYYLTIELRLDRLLGGGRMPGYKRYRKELSPEEYLEQVLAGHVKDPVITFLLRCGRTPVTILPQYLEDEDSMNHAVLMEWKNPFKTK</sequence>
<dbReference type="InterPro" id="IPR000182">
    <property type="entry name" value="GNAT_dom"/>
</dbReference>
<gene>
    <name evidence="2" type="ORF">WMO63_07395</name>
</gene>
<dbReference type="CDD" id="cd04301">
    <property type="entry name" value="NAT_SF"/>
    <property type="match status" value="1"/>
</dbReference>
<dbReference type="PROSITE" id="PS51186">
    <property type="entry name" value="GNAT"/>
    <property type="match status" value="1"/>
</dbReference>
<dbReference type="EC" id="2.3.1.-" evidence="2"/>
<proteinExistence type="predicted"/>